<reference evidence="2" key="1">
    <citation type="submission" date="2018-12" db="EMBL/GenBank/DDBJ databases">
        <title>Singled stranded DNA viruses identified in blackflies (Austrosimulium ungulatum) sampled in New Zealand.</title>
        <authorList>
            <person name="Kraberger S."/>
            <person name="Fontenele R.S."/>
            <person name="Schmidlin K."/>
            <person name="Walters M."/>
            <person name="Varsani A."/>
        </authorList>
    </citation>
    <scope>NUCLEOTIDE SEQUENCE [LARGE SCALE GENOMIC DNA]</scope>
    <source>
        <strain evidence="2">206</strain>
    </source>
</reference>
<dbReference type="Proteomes" id="UP000324811">
    <property type="component" value="Segment"/>
</dbReference>
<organism evidence="2">
    <name type="scientific">Blackfly microvirus SF02</name>
    <dbReference type="NCBI Taxonomy" id="2576452"/>
    <lineage>
        <taxon>Viruses</taxon>
        <taxon>Monodnaviria</taxon>
        <taxon>Sangervirae</taxon>
        <taxon>Phixviricota</taxon>
        <taxon>Malgrandaviricetes</taxon>
        <taxon>Petitvirales</taxon>
        <taxon>Microviridae</taxon>
        <taxon>Microvirus</taxon>
    </lineage>
</organism>
<feature type="region of interest" description="Disordered" evidence="1">
    <location>
        <begin position="115"/>
        <end position="149"/>
    </location>
</feature>
<dbReference type="EMBL" id="MK249231">
    <property type="protein sequence ID" value="QCQ85129.1"/>
    <property type="molecule type" value="Genomic_DNA"/>
</dbReference>
<dbReference type="Pfam" id="PF09675">
    <property type="entry name" value="Chlamy_scaf"/>
    <property type="match status" value="1"/>
</dbReference>
<evidence type="ECO:0000313" key="2">
    <source>
        <dbReference type="EMBL" id="QCQ85129.1"/>
    </source>
</evidence>
<accession>A0A4P8PL12</accession>
<sequence>MSNKSNPLVKQSRERKRLQLHFNDDGLTQQHFQDETDINNIMAKFAKTGLVDHVNNIQGAYGDFTTVQDYQLHLDQVMAADAAFMALPSSIRRRFDNDPSHLLAFIADPRNRQEAIDLGLISPPPPQPSSEPKARAEGTHSGGSGGEAP</sequence>
<name>A0A4P8PL12_9VIRU</name>
<evidence type="ECO:0000256" key="1">
    <source>
        <dbReference type="SAM" id="MobiDB-lite"/>
    </source>
</evidence>
<feature type="compositionally biased region" description="Gly residues" evidence="1">
    <location>
        <begin position="140"/>
        <end position="149"/>
    </location>
</feature>
<proteinExistence type="predicted"/>
<dbReference type="InterPro" id="IPR014131">
    <property type="entry name" value="Chlamydia_phage_Vp3"/>
</dbReference>
<protein>
    <submittedName>
        <fullName evidence="2">Internal scaffolding protein</fullName>
    </submittedName>
</protein>